<dbReference type="PROSITE" id="PS51934">
    <property type="entry name" value="LRAT"/>
    <property type="match status" value="1"/>
</dbReference>
<sequence length="330" mass="37151">MDPLKENGDLYRINYSSIPDENSAELVVARTKVLQSLSTIGKYCYNFFINNCENFATFCKTGFSISYQLEWLKKNAKQAMDLGIDFGNNPSVLRWLYPLRFVLYEGIEALTGAGDVLGAGLLMLGECYSCYKDIAEINAKEGMSEKDRMFEKFNRRCVCSGGMVLGAVGSYVLGQYMGSTLGSLIGGPLGLFADELTASIKRCEKPYTIFFYEYHENNRGVSSSKDRLKTKAIIKTKVINPLKEDGELYRINYSNITKENSAELVIARKRVLQSLSAIGSYCYDLLINNCEHFATFFKTGSSFSYGLEWFKSKAKQSKVLAIDFRKIALY</sequence>
<dbReference type="EMBL" id="CP111025">
    <property type="protein sequence ID" value="WAR25749.1"/>
    <property type="molecule type" value="Genomic_DNA"/>
</dbReference>
<dbReference type="PANTHER" id="PTHR46137:SF3">
    <property type="entry name" value="OS05G0310600 PROTEIN"/>
    <property type="match status" value="1"/>
</dbReference>
<dbReference type="PANTHER" id="PTHR46137">
    <property type="entry name" value="OS05G0310600 PROTEIN"/>
    <property type="match status" value="1"/>
</dbReference>
<dbReference type="Proteomes" id="UP001164746">
    <property type="component" value="Chromosome 14"/>
</dbReference>
<protein>
    <recommendedName>
        <fullName evidence="1">LRAT domain-containing protein</fullName>
    </recommendedName>
</protein>
<dbReference type="InterPro" id="IPR007053">
    <property type="entry name" value="LRAT_dom"/>
</dbReference>
<name>A0ABY7FX82_MYAAR</name>
<feature type="domain" description="LRAT" evidence="1">
    <location>
        <begin position="1"/>
        <end position="68"/>
    </location>
</feature>
<dbReference type="Gene3D" id="3.90.1720.10">
    <property type="entry name" value="endopeptidase domain like (from Nostoc punctiforme)"/>
    <property type="match status" value="2"/>
</dbReference>
<keyword evidence="3" id="KW-1185">Reference proteome</keyword>
<organism evidence="2 3">
    <name type="scientific">Mya arenaria</name>
    <name type="common">Soft-shell clam</name>
    <dbReference type="NCBI Taxonomy" id="6604"/>
    <lineage>
        <taxon>Eukaryota</taxon>
        <taxon>Metazoa</taxon>
        <taxon>Spiralia</taxon>
        <taxon>Lophotrochozoa</taxon>
        <taxon>Mollusca</taxon>
        <taxon>Bivalvia</taxon>
        <taxon>Autobranchia</taxon>
        <taxon>Heteroconchia</taxon>
        <taxon>Euheterodonta</taxon>
        <taxon>Imparidentia</taxon>
        <taxon>Neoheterodontei</taxon>
        <taxon>Myida</taxon>
        <taxon>Myoidea</taxon>
        <taxon>Myidae</taxon>
        <taxon>Mya</taxon>
    </lineage>
</organism>
<gene>
    <name evidence="2" type="ORF">MAR_011453</name>
</gene>
<reference evidence="2" key="1">
    <citation type="submission" date="2022-11" db="EMBL/GenBank/DDBJ databases">
        <title>Centuries of genome instability and evolution in soft-shell clam transmissible cancer (bioRxiv).</title>
        <authorList>
            <person name="Hart S.F.M."/>
            <person name="Yonemitsu M.A."/>
            <person name="Giersch R.M."/>
            <person name="Beal B.F."/>
            <person name="Arriagada G."/>
            <person name="Davis B.W."/>
            <person name="Ostrander E.A."/>
            <person name="Goff S.P."/>
            <person name="Metzger M.J."/>
        </authorList>
    </citation>
    <scope>NUCLEOTIDE SEQUENCE</scope>
    <source>
        <strain evidence="2">MELC-2E11</strain>
        <tissue evidence="2">Siphon/mantle</tissue>
    </source>
</reference>
<evidence type="ECO:0000313" key="2">
    <source>
        <dbReference type="EMBL" id="WAR25749.1"/>
    </source>
</evidence>
<dbReference type="Pfam" id="PF04970">
    <property type="entry name" value="LRAT"/>
    <property type="match status" value="2"/>
</dbReference>
<accession>A0ABY7FX82</accession>
<evidence type="ECO:0000313" key="3">
    <source>
        <dbReference type="Proteomes" id="UP001164746"/>
    </source>
</evidence>
<evidence type="ECO:0000259" key="1">
    <source>
        <dbReference type="PROSITE" id="PS51934"/>
    </source>
</evidence>
<proteinExistence type="predicted"/>